<comment type="caution">
    <text evidence="2">The sequence shown here is derived from an EMBL/GenBank/DDBJ whole genome shotgun (WGS) entry which is preliminary data.</text>
</comment>
<organism evidence="2 3">
    <name type="scientific">Apiotrichum porosum</name>
    <dbReference type="NCBI Taxonomy" id="105984"/>
    <lineage>
        <taxon>Eukaryota</taxon>
        <taxon>Fungi</taxon>
        <taxon>Dikarya</taxon>
        <taxon>Basidiomycota</taxon>
        <taxon>Agaricomycotina</taxon>
        <taxon>Tremellomycetes</taxon>
        <taxon>Trichosporonales</taxon>
        <taxon>Trichosporonaceae</taxon>
        <taxon>Apiotrichum</taxon>
    </lineage>
</organism>
<dbReference type="EMBL" id="RSCE01000012">
    <property type="protein sequence ID" value="RSH78521.1"/>
    <property type="molecule type" value="Genomic_DNA"/>
</dbReference>
<feature type="compositionally biased region" description="Basic residues" evidence="1">
    <location>
        <begin position="1"/>
        <end position="17"/>
    </location>
</feature>
<gene>
    <name evidence="2" type="ORF">EHS24_002246</name>
</gene>
<proteinExistence type="predicted"/>
<feature type="compositionally biased region" description="Pro residues" evidence="1">
    <location>
        <begin position="18"/>
        <end position="32"/>
    </location>
</feature>
<accession>A0A427XI09</accession>
<reference evidence="2 3" key="1">
    <citation type="submission" date="2018-11" db="EMBL/GenBank/DDBJ databases">
        <title>Genome sequence of Apiotrichum porosum DSM 27194.</title>
        <authorList>
            <person name="Aliyu H."/>
            <person name="Gorte O."/>
            <person name="Ochsenreither K."/>
        </authorList>
    </citation>
    <scope>NUCLEOTIDE SEQUENCE [LARGE SCALE GENOMIC DNA]</scope>
    <source>
        <strain evidence="2 3">DSM 27194</strain>
    </source>
</reference>
<dbReference type="GeneID" id="39586789"/>
<sequence>MTKPRHVAGRRISKSAPKHPPPPRVARCPPVPSAQNPAATSFSHSFVQKRTFPVTVALIGAGDRFEPTLREHGAVIQRLEQQPQVVVVESVARQVYTDTPEQLAALWDVSKGASVIVSCEWVGVPLGKGNPIPFKPFMVKLEKLPKPSKRAKTAH</sequence>
<dbReference type="RefSeq" id="XP_028473668.1">
    <property type="nucleotide sequence ID" value="XM_028617990.1"/>
</dbReference>
<keyword evidence="3" id="KW-1185">Reference proteome</keyword>
<dbReference type="Proteomes" id="UP000279236">
    <property type="component" value="Unassembled WGS sequence"/>
</dbReference>
<dbReference type="AlphaFoldDB" id="A0A427XI09"/>
<evidence type="ECO:0000313" key="2">
    <source>
        <dbReference type="EMBL" id="RSH78521.1"/>
    </source>
</evidence>
<evidence type="ECO:0000313" key="3">
    <source>
        <dbReference type="Proteomes" id="UP000279236"/>
    </source>
</evidence>
<protein>
    <submittedName>
        <fullName evidence="2">Uncharacterized protein</fullName>
    </submittedName>
</protein>
<name>A0A427XI09_9TREE</name>
<evidence type="ECO:0000256" key="1">
    <source>
        <dbReference type="SAM" id="MobiDB-lite"/>
    </source>
</evidence>
<feature type="region of interest" description="Disordered" evidence="1">
    <location>
        <begin position="1"/>
        <end position="36"/>
    </location>
</feature>